<dbReference type="SUPFAM" id="SSF52540">
    <property type="entry name" value="P-loop containing nucleoside triphosphate hydrolases"/>
    <property type="match status" value="1"/>
</dbReference>
<reference evidence="3" key="1">
    <citation type="submission" date="2016-12" db="EMBL/GenBank/DDBJ databases">
        <authorList>
            <person name="Varghese N."/>
            <person name="Submissions S."/>
        </authorList>
    </citation>
    <scope>NUCLEOTIDE SEQUENCE [LARGE SCALE GENOMIC DNA]</scope>
    <source>
        <strain evidence="3">DSM 16779</strain>
    </source>
</reference>
<dbReference type="Proteomes" id="UP000184782">
    <property type="component" value="Unassembled WGS sequence"/>
</dbReference>
<feature type="domain" description="ATPase dynein-related AAA" evidence="1">
    <location>
        <begin position="418"/>
        <end position="509"/>
    </location>
</feature>
<dbReference type="Pfam" id="PF07728">
    <property type="entry name" value="AAA_5"/>
    <property type="match status" value="1"/>
</dbReference>
<dbReference type="InterPro" id="IPR052934">
    <property type="entry name" value="Methyl-DNA_Rec/Restrict_Enz"/>
</dbReference>
<evidence type="ECO:0000313" key="3">
    <source>
        <dbReference type="Proteomes" id="UP000184782"/>
    </source>
</evidence>
<protein>
    <submittedName>
        <fullName evidence="2">AAA domain (Dynein-related subfamily)</fullName>
    </submittedName>
</protein>
<dbReference type="AlphaFoldDB" id="A0A1N6IA24"/>
<dbReference type="PANTHER" id="PTHR37291:SF1">
    <property type="entry name" value="TYPE IV METHYL-DIRECTED RESTRICTION ENZYME ECOKMCRB SUBUNIT"/>
    <property type="match status" value="1"/>
</dbReference>
<dbReference type="InterPro" id="IPR027417">
    <property type="entry name" value="P-loop_NTPase"/>
</dbReference>
<accession>A0A1N6IA24</accession>
<dbReference type="STRING" id="59733.SAMN05421769_3202"/>
<dbReference type="Gene3D" id="3.40.50.300">
    <property type="entry name" value="P-loop containing nucleotide triphosphate hydrolases"/>
    <property type="match status" value="2"/>
</dbReference>
<dbReference type="RefSeq" id="WP_074231468.1">
    <property type="nucleotide sequence ID" value="NZ_FSRQ01000003.1"/>
</dbReference>
<dbReference type="InterPro" id="IPR011704">
    <property type="entry name" value="ATPase_dyneun-rel_AAA"/>
</dbReference>
<dbReference type="GO" id="GO:0005524">
    <property type="term" value="F:ATP binding"/>
    <property type="evidence" value="ECO:0007669"/>
    <property type="project" value="InterPro"/>
</dbReference>
<sequence>MRTLQNIANEIVIWEGWRDNYRDFVPLFIEEAKTGNDWKNWNADIFWEYFEKSNDQCVSSVKRSYFTGEEKKRIKENWHEVSPILQKIALSQDVPLYDSYYELKDVIKKYTNQNRKVATNRLIAGLQPNLSCTIVNEDNLRVFIKKLNENVVDCNIPITGDWFRNSNAVWHFFSENLKSSSLYENITLPWQMYEYFINDENNDMSEIPEKRESIVTLLQYKNQIILQGPPGTGKTREAKLIAESMLELNEDEIQKSERFKIIQFHPSYTYEDFVRGIVAKQNEDGEGIMYEAENKTLGKFAENAWRNFIASQQSEKNVDNVEYIFDQFRLHIISKLAEDEKFELTNNIYISEIDDRRFKYKGDNWKRHPKGLNIRYSEFKKVIEISPSNRQEIVMNTSLKSLTRSHATYFFELFTKFKEFCENNKEFLNNEETHKKYILVIDEINRANLSSVLGELIYALEYRGEEVESMYEVDGSQKLILPPNLYIIGTMNTADRSVGHIDYAIRRRFAFVDVMPKDLTNEMKEGEFYTTLFEDVKSLFTTDDYKTKSDYISQEFEPKDVALGHSYFIDKTNQGGDQKVRWEYEIKPILLEYIRDGVLKQNALQKIKEIEESF</sequence>
<gene>
    <name evidence="2" type="ORF">SAMN05421769_3202</name>
</gene>
<evidence type="ECO:0000259" key="1">
    <source>
        <dbReference type="Pfam" id="PF07728"/>
    </source>
</evidence>
<keyword evidence="3" id="KW-1185">Reference proteome</keyword>
<proteinExistence type="predicted"/>
<evidence type="ECO:0000313" key="2">
    <source>
        <dbReference type="EMBL" id="SIO28854.1"/>
    </source>
</evidence>
<name>A0A1N6IA24_9FLAO</name>
<dbReference type="PANTHER" id="PTHR37291">
    <property type="entry name" value="5-METHYLCYTOSINE-SPECIFIC RESTRICTION ENZYME B"/>
    <property type="match status" value="1"/>
</dbReference>
<dbReference type="GO" id="GO:0016887">
    <property type="term" value="F:ATP hydrolysis activity"/>
    <property type="evidence" value="ECO:0007669"/>
    <property type="project" value="InterPro"/>
</dbReference>
<organism evidence="2 3">
    <name type="scientific">Chryseobacterium scophthalmum</name>
    <dbReference type="NCBI Taxonomy" id="59733"/>
    <lineage>
        <taxon>Bacteria</taxon>
        <taxon>Pseudomonadati</taxon>
        <taxon>Bacteroidota</taxon>
        <taxon>Flavobacteriia</taxon>
        <taxon>Flavobacteriales</taxon>
        <taxon>Weeksellaceae</taxon>
        <taxon>Chryseobacterium group</taxon>
        <taxon>Chryseobacterium</taxon>
    </lineage>
</organism>
<dbReference type="EMBL" id="FSRQ01000003">
    <property type="protein sequence ID" value="SIO28854.1"/>
    <property type="molecule type" value="Genomic_DNA"/>
</dbReference>